<feature type="chain" id="PRO_5036492799" description="Conserved oligomeric Golgi complex subunit 8" evidence="16">
    <location>
        <begin position="29"/>
        <end position="472"/>
    </location>
</feature>
<comment type="caution">
    <text evidence="17">The sequence shown here is derived from an EMBL/GenBank/DDBJ whole genome shotgun (WGS) entry which is preliminary data.</text>
</comment>
<keyword evidence="9 16" id="KW-0732">Signal</keyword>
<dbReference type="EMBL" id="JACMSC010000017">
    <property type="protein sequence ID" value="KAG6479167.1"/>
    <property type="molecule type" value="Genomic_DNA"/>
</dbReference>
<dbReference type="PANTHER" id="PTHR21311:SF0">
    <property type="entry name" value="CONSERVED OLIGOMERIC GOLGI COMPLEX SUBUNIT 8"/>
    <property type="match status" value="1"/>
</dbReference>
<keyword evidence="14" id="KW-0472">Membrane</keyword>
<dbReference type="AlphaFoldDB" id="A0A8J5F0L8"/>
<name>A0A8J5F0L8_ZINOF</name>
<evidence type="ECO:0000256" key="3">
    <source>
        <dbReference type="ARBA" id="ARBA00004653"/>
    </source>
</evidence>
<dbReference type="GO" id="GO:0000139">
    <property type="term" value="C:Golgi membrane"/>
    <property type="evidence" value="ECO:0007669"/>
    <property type="project" value="UniProtKB-SubCell"/>
</dbReference>
<dbReference type="InterPro" id="IPR004240">
    <property type="entry name" value="EMP70"/>
</dbReference>
<comment type="similarity">
    <text evidence="4">Belongs to the nonaspanin (TM9SF) (TC 9.A.2) family.</text>
</comment>
<comment type="subcellular location">
    <subcellularLocation>
        <location evidence="1">Endosome membrane</location>
        <topology evidence="1">Multi-pass membrane protein</topology>
    </subcellularLocation>
    <subcellularLocation>
        <location evidence="3">Golgi apparatus membrane</location>
        <topology evidence="3">Multi-pass membrane protein</topology>
    </subcellularLocation>
    <subcellularLocation>
        <location evidence="2">Golgi apparatus membrane</location>
        <topology evidence="2">Peripheral membrane protein</topology>
    </subcellularLocation>
</comment>
<dbReference type="GO" id="GO:0015031">
    <property type="term" value="P:protein transport"/>
    <property type="evidence" value="ECO:0007669"/>
    <property type="project" value="UniProtKB-KW"/>
</dbReference>
<evidence type="ECO:0000313" key="18">
    <source>
        <dbReference type="Proteomes" id="UP000734854"/>
    </source>
</evidence>
<evidence type="ECO:0000256" key="5">
    <source>
        <dbReference type="ARBA" id="ARBA00006419"/>
    </source>
</evidence>
<keyword evidence="7" id="KW-0813">Transport</keyword>
<keyword evidence="13" id="KW-0333">Golgi apparatus</keyword>
<organism evidence="17 18">
    <name type="scientific">Zingiber officinale</name>
    <name type="common">Ginger</name>
    <name type="synonym">Amomum zingiber</name>
    <dbReference type="NCBI Taxonomy" id="94328"/>
    <lineage>
        <taxon>Eukaryota</taxon>
        <taxon>Viridiplantae</taxon>
        <taxon>Streptophyta</taxon>
        <taxon>Embryophyta</taxon>
        <taxon>Tracheophyta</taxon>
        <taxon>Spermatophyta</taxon>
        <taxon>Magnoliopsida</taxon>
        <taxon>Liliopsida</taxon>
        <taxon>Zingiberales</taxon>
        <taxon>Zingiberaceae</taxon>
        <taxon>Zingiber</taxon>
    </lineage>
</organism>
<evidence type="ECO:0000256" key="10">
    <source>
        <dbReference type="ARBA" id="ARBA00022753"/>
    </source>
</evidence>
<evidence type="ECO:0000256" key="8">
    <source>
        <dbReference type="ARBA" id="ARBA00022692"/>
    </source>
</evidence>
<proteinExistence type="inferred from homology"/>
<dbReference type="Pfam" id="PF02990">
    <property type="entry name" value="EMP70"/>
    <property type="match status" value="1"/>
</dbReference>
<keyword evidence="12" id="KW-1133">Transmembrane helix</keyword>
<evidence type="ECO:0000256" key="16">
    <source>
        <dbReference type="SAM" id="SignalP"/>
    </source>
</evidence>
<evidence type="ECO:0000256" key="15">
    <source>
        <dbReference type="ARBA" id="ARBA00031347"/>
    </source>
</evidence>
<evidence type="ECO:0000256" key="6">
    <source>
        <dbReference type="ARBA" id="ARBA00020983"/>
    </source>
</evidence>
<evidence type="ECO:0000256" key="7">
    <source>
        <dbReference type="ARBA" id="ARBA00022448"/>
    </source>
</evidence>
<keyword evidence="18" id="KW-1185">Reference proteome</keyword>
<keyword evidence="11" id="KW-0653">Protein transport</keyword>
<accession>A0A8J5F0L8</accession>
<dbReference type="InterPro" id="IPR016159">
    <property type="entry name" value="Cullin_repeat-like_dom_sf"/>
</dbReference>
<gene>
    <name evidence="17" type="ORF">ZIOFF_062628</name>
</gene>
<comment type="similarity">
    <text evidence="5">Belongs to the COG8 family.</text>
</comment>
<protein>
    <recommendedName>
        <fullName evidence="6">Conserved oligomeric Golgi complex subunit 8</fullName>
    </recommendedName>
    <alternativeName>
        <fullName evidence="15">Component of oligomeric Golgi complex 8</fullName>
    </alternativeName>
</protein>
<evidence type="ECO:0000256" key="14">
    <source>
        <dbReference type="ARBA" id="ARBA00023136"/>
    </source>
</evidence>
<dbReference type="Proteomes" id="UP000734854">
    <property type="component" value="Unassembled WGS sequence"/>
</dbReference>
<evidence type="ECO:0000256" key="13">
    <source>
        <dbReference type="ARBA" id="ARBA00023034"/>
    </source>
</evidence>
<dbReference type="GO" id="GO:0017119">
    <property type="term" value="C:Golgi transport complex"/>
    <property type="evidence" value="ECO:0007669"/>
    <property type="project" value="InterPro"/>
</dbReference>
<evidence type="ECO:0000256" key="12">
    <source>
        <dbReference type="ARBA" id="ARBA00022989"/>
    </source>
</evidence>
<dbReference type="InterPro" id="IPR007255">
    <property type="entry name" value="COG8"/>
</dbReference>
<feature type="signal peptide" evidence="16">
    <location>
        <begin position="1"/>
        <end position="28"/>
    </location>
</feature>
<evidence type="ECO:0000256" key="1">
    <source>
        <dbReference type="ARBA" id="ARBA00004337"/>
    </source>
</evidence>
<sequence>MAAVASALAPVLLSSSSIIFALVDATTATHGRALAPAAPFSQRGRSVEDRWCDILAAIRLKVIGEAAQCPSFPCHSKAIVQLLSLLISVVIPSLHLTVASHHVLLSPFLCALAVVFEKGKYLINLLLYSLISSCSSSLLLTKVPVEVLLLRPPFLCSSPGETNRRPTPYCPSPPALRFSIYLACYESFSLQLAAANGNSSRCQGILSFSRGSPSPVCSHADALLAYDRCLSMIFMCHSSRSTDAGSCETTRPLFFPSLLFLLLEKGCIRNGNYEEALDLEASVSKFSKMHVELPVTQALEAEVRKTMQSMLSQLLQKLRSNIQLPECLRIVAHLRRIGAFTESELRLQLFSYIPGERIYAKVNSLTSIETELPYRYYNLPYCHPQGGIKRSAENLGELLMGDQIDNSPYRFHVNVNESLYLCTTNALNEHEVKLLKQRTHDLYQVNMILDNLRVMLKLNMYDKVESELSIGA</sequence>
<evidence type="ECO:0000256" key="4">
    <source>
        <dbReference type="ARBA" id="ARBA00005227"/>
    </source>
</evidence>
<dbReference type="PANTHER" id="PTHR21311">
    <property type="entry name" value="CONSERVED OLIGOMERIC GOLGI COMPLEX COMPONENT 8"/>
    <property type="match status" value="1"/>
</dbReference>
<evidence type="ECO:0000256" key="9">
    <source>
        <dbReference type="ARBA" id="ARBA00022729"/>
    </source>
</evidence>
<dbReference type="SUPFAM" id="SSF74788">
    <property type="entry name" value="Cullin repeat-like"/>
    <property type="match status" value="1"/>
</dbReference>
<evidence type="ECO:0000256" key="11">
    <source>
        <dbReference type="ARBA" id="ARBA00022927"/>
    </source>
</evidence>
<keyword evidence="8" id="KW-0812">Transmembrane</keyword>
<keyword evidence="10" id="KW-0967">Endosome</keyword>
<evidence type="ECO:0000313" key="17">
    <source>
        <dbReference type="EMBL" id="KAG6479167.1"/>
    </source>
</evidence>
<dbReference type="GO" id="GO:0010008">
    <property type="term" value="C:endosome membrane"/>
    <property type="evidence" value="ECO:0007669"/>
    <property type="project" value="UniProtKB-SubCell"/>
</dbReference>
<dbReference type="GO" id="GO:0006891">
    <property type="term" value="P:intra-Golgi vesicle-mediated transport"/>
    <property type="evidence" value="ECO:0007669"/>
    <property type="project" value="TreeGrafter"/>
</dbReference>
<reference evidence="17 18" key="1">
    <citation type="submission" date="2020-08" db="EMBL/GenBank/DDBJ databases">
        <title>Plant Genome Project.</title>
        <authorList>
            <person name="Zhang R.-G."/>
        </authorList>
    </citation>
    <scope>NUCLEOTIDE SEQUENCE [LARGE SCALE GENOMIC DNA]</scope>
    <source>
        <tissue evidence="17">Rhizome</tissue>
    </source>
</reference>
<dbReference type="Pfam" id="PF04124">
    <property type="entry name" value="Dor1"/>
    <property type="match status" value="1"/>
</dbReference>
<evidence type="ECO:0000256" key="2">
    <source>
        <dbReference type="ARBA" id="ARBA00004395"/>
    </source>
</evidence>